<dbReference type="AlphaFoldDB" id="A0A0K6IVY8"/>
<dbReference type="EMBL" id="CYHH01000008">
    <property type="protein sequence ID" value="CUB07507.1"/>
    <property type="molecule type" value="Genomic_DNA"/>
</dbReference>
<dbReference type="OrthoDB" id="5297720at2"/>
<accession>A0A0K6IVY8</accession>
<keyword evidence="2" id="KW-1185">Reference proteome</keyword>
<gene>
    <name evidence="1" type="ORF">Ga0061068_10834</name>
</gene>
<dbReference type="InterPro" id="IPR010466">
    <property type="entry name" value="DUF1058"/>
</dbReference>
<sequence length="158" mass="16771">MKRRGGGLLGTGPSRAFAWLAAALIFVAPVPTHAEGATYRHVTALTPAYLAPGEPVPVFSLLPGTPVEWIQNRGEWAQIRDAEGGLYWVPAANLDDLRTVIVIVDRAEIRSAPDPAAAIVCEVERNVVLALLGTSDGWAEVAAGPLRGFIPRSAVWGL</sequence>
<reference evidence="2" key="1">
    <citation type="submission" date="2015-08" db="EMBL/GenBank/DDBJ databases">
        <authorList>
            <person name="Babu N.S."/>
            <person name="Beckwith C.J."/>
            <person name="Beseler K.G."/>
            <person name="Brison A."/>
            <person name="Carone J.V."/>
            <person name="Caskin T.P."/>
            <person name="Diamond M."/>
            <person name="Durham M.E."/>
            <person name="Foxe J.M."/>
            <person name="Go M."/>
            <person name="Henderson B.A."/>
            <person name="Jones I.B."/>
            <person name="McGettigan J.A."/>
            <person name="Micheletti S.J."/>
            <person name="Nasrallah M.E."/>
            <person name="Ortiz D."/>
            <person name="Piller C.R."/>
            <person name="Privatt S.R."/>
            <person name="Schneider S.L."/>
            <person name="Sharp S."/>
            <person name="Smith T.C."/>
            <person name="Stanton J.D."/>
            <person name="Ullery H.E."/>
            <person name="Wilson R.J."/>
            <person name="Serrano M.G."/>
            <person name="Buck G."/>
            <person name="Lee V."/>
            <person name="Wang Y."/>
            <person name="Carvalho R."/>
            <person name="Voegtly L."/>
            <person name="Shi R."/>
            <person name="Duckworth R."/>
            <person name="Johnson A."/>
            <person name="Loviza R."/>
            <person name="Walstead R."/>
            <person name="Shah Z."/>
            <person name="Kiflezghi M."/>
            <person name="Wade K."/>
            <person name="Ball S.L."/>
            <person name="Bradley K.W."/>
            <person name="Asai D.J."/>
            <person name="Bowman C.A."/>
            <person name="Russell D.A."/>
            <person name="Pope W.H."/>
            <person name="Jacobs-Sera D."/>
            <person name="Hendrix R.W."/>
            <person name="Hatfull G.F."/>
        </authorList>
    </citation>
    <scope>NUCLEOTIDE SEQUENCE [LARGE SCALE GENOMIC DNA]</scope>
    <source>
        <strain evidence="2">JCM 19170</strain>
    </source>
</reference>
<organism evidence="1 2">
    <name type="scientific">Tepidiphilus thermophilus</name>
    <dbReference type="NCBI Taxonomy" id="876478"/>
    <lineage>
        <taxon>Bacteria</taxon>
        <taxon>Pseudomonadati</taxon>
        <taxon>Pseudomonadota</taxon>
        <taxon>Hydrogenophilia</taxon>
        <taxon>Hydrogenophilales</taxon>
        <taxon>Hydrogenophilaceae</taxon>
        <taxon>Tepidiphilus</taxon>
    </lineage>
</organism>
<protein>
    <submittedName>
        <fullName evidence="1">Bacterial SH3 domain</fullName>
    </submittedName>
</protein>
<evidence type="ECO:0000313" key="2">
    <source>
        <dbReference type="Proteomes" id="UP000182108"/>
    </source>
</evidence>
<dbReference type="Pfam" id="PF06347">
    <property type="entry name" value="SH3_4"/>
    <property type="match status" value="2"/>
</dbReference>
<proteinExistence type="predicted"/>
<dbReference type="RefSeq" id="WP_055423788.1">
    <property type="nucleotide sequence ID" value="NZ_CYHH01000008.1"/>
</dbReference>
<evidence type="ECO:0000313" key="1">
    <source>
        <dbReference type="EMBL" id="CUB07507.1"/>
    </source>
</evidence>
<name>A0A0K6IVY8_9PROT</name>
<dbReference type="Proteomes" id="UP000182108">
    <property type="component" value="Unassembled WGS sequence"/>
</dbReference>